<evidence type="ECO:0000259" key="2">
    <source>
        <dbReference type="Pfam" id="PF03732"/>
    </source>
</evidence>
<dbReference type="InterPro" id="IPR005162">
    <property type="entry name" value="Retrotrans_gag_dom"/>
</dbReference>
<reference evidence="3" key="1">
    <citation type="submission" date="2019-12" db="EMBL/GenBank/DDBJ databases">
        <title>Genome sequencing and annotation of Brassica cretica.</title>
        <authorList>
            <person name="Studholme D.J."/>
            <person name="Sarris P."/>
        </authorList>
    </citation>
    <scope>NUCLEOTIDE SEQUENCE</scope>
    <source>
        <strain evidence="3">PFS-109/04</strain>
        <tissue evidence="3">Leaf</tissue>
    </source>
</reference>
<sequence>MLYKIFPYSISGDAFRWFSQLQPGSLTSWDDIEIAFLYKFLDNAEATQEKEKNDRWDKFLASLNEEYMIPIQLLDDIMAKRDGLHVSRELSRVEEAGNEGTTSTSTDITTSTSTDITTPTSTTSRLTSRPQHRSTSRPERRPTSRPQRRPTSRPQRRPTSRPQRRSTM</sequence>
<feature type="region of interest" description="Disordered" evidence="1">
    <location>
        <begin position="91"/>
        <end position="168"/>
    </location>
</feature>
<proteinExistence type="predicted"/>
<name>A0A8S9S0L9_BRACR</name>
<feature type="compositionally biased region" description="Low complexity" evidence="1">
    <location>
        <begin position="101"/>
        <end position="129"/>
    </location>
</feature>
<organism evidence="3 4">
    <name type="scientific">Brassica cretica</name>
    <name type="common">Mustard</name>
    <dbReference type="NCBI Taxonomy" id="69181"/>
    <lineage>
        <taxon>Eukaryota</taxon>
        <taxon>Viridiplantae</taxon>
        <taxon>Streptophyta</taxon>
        <taxon>Embryophyta</taxon>
        <taxon>Tracheophyta</taxon>
        <taxon>Spermatophyta</taxon>
        <taxon>Magnoliopsida</taxon>
        <taxon>eudicotyledons</taxon>
        <taxon>Gunneridae</taxon>
        <taxon>Pentapetalae</taxon>
        <taxon>rosids</taxon>
        <taxon>malvids</taxon>
        <taxon>Brassicales</taxon>
        <taxon>Brassicaceae</taxon>
        <taxon>Brassiceae</taxon>
        <taxon>Brassica</taxon>
    </lineage>
</organism>
<dbReference type="Pfam" id="PF03732">
    <property type="entry name" value="Retrotrans_gag"/>
    <property type="match status" value="1"/>
</dbReference>
<dbReference type="EMBL" id="QGKX02000088">
    <property type="protein sequence ID" value="KAF3586283.1"/>
    <property type="molecule type" value="Genomic_DNA"/>
</dbReference>
<dbReference type="AlphaFoldDB" id="A0A8S9S0L9"/>
<evidence type="ECO:0000256" key="1">
    <source>
        <dbReference type="SAM" id="MobiDB-lite"/>
    </source>
</evidence>
<gene>
    <name evidence="3" type="ORF">F2Q69_00030677</name>
</gene>
<evidence type="ECO:0000313" key="3">
    <source>
        <dbReference type="EMBL" id="KAF3586283.1"/>
    </source>
</evidence>
<comment type="caution">
    <text evidence="3">The sequence shown here is derived from an EMBL/GenBank/DDBJ whole genome shotgun (WGS) entry which is preliminary data.</text>
</comment>
<feature type="domain" description="Retrotransposon gag" evidence="2">
    <location>
        <begin position="4"/>
        <end position="48"/>
    </location>
</feature>
<dbReference type="Proteomes" id="UP000712600">
    <property type="component" value="Unassembled WGS sequence"/>
</dbReference>
<evidence type="ECO:0000313" key="4">
    <source>
        <dbReference type="Proteomes" id="UP000712600"/>
    </source>
</evidence>
<protein>
    <recommendedName>
        <fullName evidence="2">Retrotransposon gag domain-containing protein</fullName>
    </recommendedName>
</protein>
<accession>A0A8S9S0L9</accession>
<feature type="compositionally biased region" description="Basic residues" evidence="1">
    <location>
        <begin position="146"/>
        <end position="168"/>
    </location>
</feature>